<sequence length="97" mass="10745">MRVMLRATMDTAAGNEGIKNGTLPKVLESMMERLKPEAAYFTPNHGARSCILVFDMQDTSQMPSISEPLFQQFGAEVEIQPVMNADDLRKGLSALQQ</sequence>
<dbReference type="EMBL" id="JAYMRP010000006">
    <property type="protein sequence ID" value="MFB8772935.1"/>
    <property type="molecule type" value="Genomic_DNA"/>
</dbReference>
<accession>A0ABV5E7Y0</accession>
<proteinExistence type="predicted"/>
<dbReference type="RefSeq" id="WP_376731832.1">
    <property type="nucleotide sequence ID" value="NZ_JAYMRP010000006.1"/>
</dbReference>
<evidence type="ECO:0000313" key="2">
    <source>
        <dbReference type="Proteomes" id="UP001585080"/>
    </source>
</evidence>
<organism evidence="1 2">
    <name type="scientific">Streptomyces broussonetiae</name>
    <dbReference type="NCBI Taxonomy" id="2686304"/>
    <lineage>
        <taxon>Bacteria</taxon>
        <taxon>Bacillati</taxon>
        <taxon>Actinomycetota</taxon>
        <taxon>Actinomycetes</taxon>
        <taxon>Kitasatosporales</taxon>
        <taxon>Streptomycetaceae</taxon>
        <taxon>Streptomyces</taxon>
    </lineage>
</organism>
<dbReference type="Proteomes" id="UP001585080">
    <property type="component" value="Unassembled WGS sequence"/>
</dbReference>
<reference evidence="1 2" key="1">
    <citation type="submission" date="2024-01" db="EMBL/GenBank/DDBJ databases">
        <title>Genome mining of biosynthetic gene clusters to explore secondary metabolites of Streptomyces sp.</title>
        <authorList>
            <person name="Baig A."/>
            <person name="Ajitkumar Shintre N."/>
            <person name="Kumar H."/>
            <person name="Anbarasu A."/>
            <person name="Ramaiah S."/>
        </authorList>
    </citation>
    <scope>NUCLEOTIDE SEQUENCE [LARGE SCALE GENOMIC DNA]</scope>
    <source>
        <strain evidence="1 2">A57</strain>
    </source>
</reference>
<evidence type="ECO:0000313" key="1">
    <source>
        <dbReference type="EMBL" id="MFB8772935.1"/>
    </source>
</evidence>
<keyword evidence="2" id="KW-1185">Reference proteome</keyword>
<protein>
    <submittedName>
        <fullName evidence="1">DUF3303 family protein</fullName>
    </submittedName>
</protein>
<name>A0ABV5E7Y0_9ACTN</name>
<gene>
    <name evidence="1" type="ORF">VSS16_09345</name>
</gene>
<comment type="caution">
    <text evidence="1">The sequence shown here is derived from an EMBL/GenBank/DDBJ whole genome shotgun (WGS) entry which is preliminary data.</text>
</comment>
<dbReference type="InterPro" id="IPR021734">
    <property type="entry name" value="DUF3303"/>
</dbReference>
<dbReference type="Pfam" id="PF11746">
    <property type="entry name" value="DUF3303"/>
    <property type="match status" value="1"/>
</dbReference>